<proteinExistence type="predicted"/>
<dbReference type="EMBL" id="NMUH01000474">
    <property type="protein sequence ID" value="MQL79774.1"/>
    <property type="molecule type" value="Genomic_DNA"/>
</dbReference>
<gene>
    <name evidence="1" type="ORF">Taro_012199</name>
</gene>
<dbReference type="AlphaFoldDB" id="A0A843UCZ5"/>
<accession>A0A843UCZ5</accession>
<name>A0A843UCZ5_COLES</name>
<evidence type="ECO:0000313" key="1">
    <source>
        <dbReference type="EMBL" id="MQL79774.1"/>
    </source>
</evidence>
<reference evidence="1" key="1">
    <citation type="submission" date="2017-07" db="EMBL/GenBank/DDBJ databases">
        <title>Taro Niue Genome Assembly and Annotation.</title>
        <authorList>
            <person name="Atibalentja N."/>
            <person name="Keating K."/>
            <person name="Fields C.J."/>
        </authorList>
    </citation>
    <scope>NUCLEOTIDE SEQUENCE</scope>
    <source>
        <strain evidence="1">Niue_2</strain>
        <tissue evidence="1">Leaf</tissue>
    </source>
</reference>
<feature type="non-terminal residue" evidence="1">
    <location>
        <position position="1"/>
    </location>
</feature>
<dbReference type="Proteomes" id="UP000652761">
    <property type="component" value="Unassembled WGS sequence"/>
</dbReference>
<protein>
    <submittedName>
        <fullName evidence="1">Uncharacterized protein</fullName>
    </submittedName>
</protein>
<organism evidence="1 2">
    <name type="scientific">Colocasia esculenta</name>
    <name type="common">Wild taro</name>
    <name type="synonym">Arum esculentum</name>
    <dbReference type="NCBI Taxonomy" id="4460"/>
    <lineage>
        <taxon>Eukaryota</taxon>
        <taxon>Viridiplantae</taxon>
        <taxon>Streptophyta</taxon>
        <taxon>Embryophyta</taxon>
        <taxon>Tracheophyta</taxon>
        <taxon>Spermatophyta</taxon>
        <taxon>Magnoliopsida</taxon>
        <taxon>Liliopsida</taxon>
        <taxon>Araceae</taxon>
        <taxon>Aroideae</taxon>
        <taxon>Colocasieae</taxon>
        <taxon>Colocasia</taxon>
    </lineage>
</organism>
<feature type="non-terminal residue" evidence="1">
    <location>
        <position position="69"/>
    </location>
</feature>
<keyword evidence="2" id="KW-1185">Reference proteome</keyword>
<evidence type="ECO:0000313" key="2">
    <source>
        <dbReference type="Proteomes" id="UP000652761"/>
    </source>
</evidence>
<comment type="caution">
    <text evidence="1">The sequence shown here is derived from an EMBL/GenBank/DDBJ whole genome shotgun (WGS) entry which is preliminary data.</text>
</comment>
<sequence length="69" mass="7674">GGELGHQEERRSARNQRFFPNSSLLRPVLSPLLELHKVEGKTTVGQRLVVCKCSSIQSFVACLWLGDGH</sequence>